<name>A0A7C4HDK0_STAMA</name>
<comment type="caution">
    <text evidence="1">The sequence shown here is derived from an EMBL/GenBank/DDBJ whole genome shotgun (WGS) entry which is preliminary data.</text>
</comment>
<dbReference type="AlphaFoldDB" id="A0A7C4HDK0"/>
<reference evidence="1" key="1">
    <citation type="journal article" date="2020" name="mSystems">
        <title>Genome- and Community-Level Interaction Insights into Carbon Utilization and Element Cycling Functions of Hydrothermarchaeota in Hydrothermal Sediment.</title>
        <authorList>
            <person name="Zhou Z."/>
            <person name="Liu Y."/>
            <person name="Xu W."/>
            <person name="Pan J."/>
            <person name="Luo Z.H."/>
            <person name="Li M."/>
        </authorList>
    </citation>
    <scope>NUCLEOTIDE SEQUENCE [LARGE SCALE GENOMIC DNA]</scope>
    <source>
        <strain evidence="1">SpSt-642</strain>
    </source>
</reference>
<evidence type="ECO:0000313" key="1">
    <source>
        <dbReference type="EMBL" id="HGM59007.1"/>
    </source>
</evidence>
<sequence length="67" mass="7554">MKTSFTLDTPSLYLTNSTGHAFLLRRLFRKIMCCSYDGSINILKDAFLSPHMMITREATEPAGVLRA</sequence>
<dbReference type="EMBL" id="DTBJ01000044">
    <property type="protein sequence ID" value="HGM59007.1"/>
    <property type="molecule type" value="Genomic_DNA"/>
</dbReference>
<proteinExistence type="predicted"/>
<organism evidence="1">
    <name type="scientific">Staphylothermus marinus</name>
    <dbReference type="NCBI Taxonomy" id="2280"/>
    <lineage>
        <taxon>Archaea</taxon>
        <taxon>Thermoproteota</taxon>
        <taxon>Thermoprotei</taxon>
        <taxon>Desulfurococcales</taxon>
        <taxon>Desulfurococcaceae</taxon>
        <taxon>Staphylothermus</taxon>
    </lineage>
</organism>
<protein>
    <submittedName>
        <fullName evidence="1">Uncharacterized protein</fullName>
    </submittedName>
</protein>
<accession>A0A7C4HDK0</accession>
<gene>
    <name evidence="1" type="ORF">ENU14_05435</name>
</gene>